<dbReference type="CDD" id="cd00082">
    <property type="entry name" value="HisKA"/>
    <property type="match status" value="1"/>
</dbReference>
<keyword evidence="4" id="KW-0597">Phosphoprotein</keyword>
<dbReference type="KEGG" id="sfi:SFUL_2893"/>
<evidence type="ECO:0000256" key="8">
    <source>
        <dbReference type="ARBA" id="ARBA00022989"/>
    </source>
</evidence>
<dbReference type="EMBL" id="CP005080">
    <property type="protein sequence ID" value="AGK77832.1"/>
    <property type="molecule type" value="Genomic_DNA"/>
</dbReference>
<dbReference type="InterPro" id="IPR003660">
    <property type="entry name" value="HAMP_dom"/>
</dbReference>
<dbReference type="GO" id="GO:0000155">
    <property type="term" value="F:phosphorelay sensor kinase activity"/>
    <property type="evidence" value="ECO:0007669"/>
    <property type="project" value="InterPro"/>
</dbReference>
<evidence type="ECO:0000256" key="7">
    <source>
        <dbReference type="ARBA" id="ARBA00022777"/>
    </source>
</evidence>
<dbReference type="PRINTS" id="PR00344">
    <property type="entry name" value="BCTRLSENSOR"/>
</dbReference>
<dbReference type="InterPro" id="IPR003594">
    <property type="entry name" value="HATPase_dom"/>
</dbReference>
<name>N0CXV4_STRMI</name>
<keyword evidence="6 11" id="KW-0812">Transmembrane</keyword>
<dbReference type="PROSITE" id="PS50109">
    <property type="entry name" value="HIS_KIN"/>
    <property type="match status" value="1"/>
</dbReference>
<dbReference type="Gene3D" id="1.10.287.130">
    <property type="match status" value="1"/>
</dbReference>
<organism evidence="14 15">
    <name type="scientific">Streptomyces microflavus DSM 40593</name>
    <dbReference type="NCBI Taxonomy" id="1303692"/>
    <lineage>
        <taxon>Bacteria</taxon>
        <taxon>Bacillati</taxon>
        <taxon>Actinomycetota</taxon>
        <taxon>Actinomycetes</taxon>
        <taxon>Kitasatosporales</taxon>
        <taxon>Streptomycetaceae</taxon>
        <taxon>Streptomyces</taxon>
    </lineage>
</organism>
<feature type="transmembrane region" description="Helical" evidence="11">
    <location>
        <begin position="23"/>
        <end position="43"/>
    </location>
</feature>
<dbReference type="EC" id="2.7.13.3" evidence="3"/>
<evidence type="ECO:0000259" key="12">
    <source>
        <dbReference type="PROSITE" id="PS50109"/>
    </source>
</evidence>
<keyword evidence="10 11" id="KW-0472">Membrane</keyword>
<proteinExistence type="predicted"/>
<feature type="domain" description="Histidine kinase" evidence="12">
    <location>
        <begin position="244"/>
        <end position="463"/>
    </location>
</feature>
<dbReference type="SMART" id="SM00304">
    <property type="entry name" value="HAMP"/>
    <property type="match status" value="1"/>
</dbReference>
<dbReference type="Proteomes" id="UP000013304">
    <property type="component" value="Chromosome"/>
</dbReference>
<dbReference type="InterPro" id="IPR050428">
    <property type="entry name" value="TCS_sensor_his_kinase"/>
</dbReference>
<dbReference type="InterPro" id="IPR003661">
    <property type="entry name" value="HisK_dim/P_dom"/>
</dbReference>
<dbReference type="Pfam" id="PF00672">
    <property type="entry name" value="HAMP"/>
    <property type="match status" value="1"/>
</dbReference>
<keyword evidence="8 11" id="KW-1133">Transmembrane helix</keyword>
<evidence type="ECO:0000256" key="4">
    <source>
        <dbReference type="ARBA" id="ARBA00022553"/>
    </source>
</evidence>
<gene>
    <name evidence="14" type="ORF">SFUL_2893</name>
</gene>
<dbReference type="Gene3D" id="3.30.565.10">
    <property type="entry name" value="Histidine kinase-like ATPase, C-terminal domain"/>
    <property type="match status" value="1"/>
</dbReference>
<dbReference type="SUPFAM" id="SSF55874">
    <property type="entry name" value="ATPase domain of HSP90 chaperone/DNA topoisomerase II/histidine kinase"/>
    <property type="match status" value="1"/>
</dbReference>
<accession>N0CXV4</accession>
<evidence type="ECO:0000259" key="13">
    <source>
        <dbReference type="PROSITE" id="PS50885"/>
    </source>
</evidence>
<dbReference type="SMART" id="SM00387">
    <property type="entry name" value="HATPase_c"/>
    <property type="match status" value="1"/>
</dbReference>
<dbReference type="AlphaFoldDB" id="N0CXV4"/>
<dbReference type="Gene3D" id="6.10.340.10">
    <property type="match status" value="1"/>
</dbReference>
<comment type="subcellular location">
    <subcellularLocation>
        <location evidence="2">Cell membrane</location>
    </subcellularLocation>
</comment>
<dbReference type="InterPro" id="IPR005467">
    <property type="entry name" value="His_kinase_dom"/>
</dbReference>
<keyword evidence="7 14" id="KW-0418">Kinase</keyword>
<evidence type="ECO:0000256" key="6">
    <source>
        <dbReference type="ARBA" id="ARBA00022692"/>
    </source>
</evidence>
<dbReference type="InterPro" id="IPR036097">
    <property type="entry name" value="HisK_dim/P_sf"/>
</dbReference>
<evidence type="ECO:0000313" key="15">
    <source>
        <dbReference type="Proteomes" id="UP000013304"/>
    </source>
</evidence>
<evidence type="ECO:0000256" key="3">
    <source>
        <dbReference type="ARBA" id="ARBA00012438"/>
    </source>
</evidence>
<comment type="catalytic activity">
    <reaction evidence="1">
        <text>ATP + protein L-histidine = ADP + protein N-phospho-L-histidine.</text>
        <dbReference type="EC" id="2.7.13.3"/>
    </reaction>
</comment>
<keyword evidence="9" id="KW-0902">Two-component regulatory system</keyword>
<dbReference type="InterPro" id="IPR004358">
    <property type="entry name" value="Sig_transdc_His_kin-like_C"/>
</dbReference>
<dbReference type="HOGENOM" id="CLU_000445_89_6_11"/>
<dbReference type="PATRIC" id="fig|1303692.3.peg.2909"/>
<dbReference type="Pfam" id="PF02518">
    <property type="entry name" value="HATPase_c"/>
    <property type="match status" value="1"/>
</dbReference>
<dbReference type="InterPro" id="IPR036890">
    <property type="entry name" value="HATPase_C_sf"/>
</dbReference>
<evidence type="ECO:0000313" key="14">
    <source>
        <dbReference type="EMBL" id="AGK77832.1"/>
    </source>
</evidence>
<sequence>MRRLSARGSGSARTRGGSLTRNLVLLATVVATVAVLLAGFAAWRTARSNAEAQYRERLTRQAAVLSVAPSLSTLLLDQAQRLTGATGVRVAVVSPDGRVAGPSGGAVTPADRDALLAGEDVSTTAVLDGARVLVEGRPAHDGAVVLTQPFTEVDAAADRIRSGLALPLIAGLVGAALAGTLLARRIARPLVDAAAVAHRLADGERGLHCTVHGPAEAREVARALNTLGTALEQSEGRQRAFLTSVSHEIRTPLTALHGYAEALADGVVEPGRQEEVGRILLAETERLGRFVTDLLELARLDADDFHITREPTDLDALVEETARAWAQRVRRQELHLRVEHPGTPVTAVTDAFRIRQLLDGLLANAVRHTPPGAPVVLALRRADTGRVELQVRDGGPGLTEDDVRIAFRPGALRDRYAATRPTGTGLGLAIAHRLAERLGATLTLRGHGPEGGAHFTVTLPGEN</sequence>
<evidence type="ECO:0000256" key="11">
    <source>
        <dbReference type="SAM" id="Phobius"/>
    </source>
</evidence>
<evidence type="ECO:0000256" key="5">
    <source>
        <dbReference type="ARBA" id="ARBA00022679"/>
    </source>
</evidence>
<dbReference type="OrthoDB" id="3190394at2"/>
<dbReference type="RefSeq" id="WP_015609194.1">
    <property type="nucleotide sequence ID" value="NC_021177.1"/>
</dbReference>
<dbReference type="SUPFAM" id="SSF158472">
    <property type="entry name" value="HAMP domain-like"/>
    <property type="match status" value="1"/>
</dbReference>
<dbReference type="eggNOG" id="COG5002">
    <property type="taxonomic scope" value="Bacteria"/>
</dbReference>
<feature type="domain" description="HAMP" evidence="13">
    <location>
        <begin position="184"/>
        <end position="236"/>
    </location>
</feature>
<dbReference type="FunFam" id="1.10.287.130:FF:000001">
    <property type="entry name" value="Two-component sensor histidine kinase"/>
    <property type="match status" value="1"/>
</dbReference>
<dbReference type="PROSITE" id="PS50885">
    <property type="entry name" value="HAMP"/>
    <property type="match status" value="1"/>
</dbReference>
<dbReference type="GO" id="GO:0005886">
    <property type="term" value="C:plasma membrane"/>
    <property type="evidence" value="ECO:0007669"/>
    <property type="project" value="UniProtKB-SubCell"/>
</dbReference>
<dbReference type="SMART" id="SM00388">
    <property type="entry name" value="HisKA"/>
    <property type="match status" value="1"/>
</dbReference>
<evidence type="ECO:0000256" key="1">
    <source>
        <dbReference type="ARBA" id="ARBA00000085"/>
    </source>
</evidence>
<dbReference type="SUPFAM" id="SSF47384">
    <property type="entry name" value="Homodimeric domain of signal transducing histidine kinase"/>
    <property type="match status" value="1"/>
</dbReference>
<evidence type="ECO:0000256" key="2">
    <source>
        <dbReference type="ARBA" id="ARBA00004236"/>
    </source>
</evidence>
<dbReference type="Pfam" id="PF00512">
    <property type="entry name" value="HisKA"/>
    <property type="match status" value="1"/>
</dbReference>
<evidence type="ECO:0000256" key="10">
    <source>
        <dbReference type="ARBA" id="ARBA00023136"/>
    </source>
</evidence>
<protein>
    <recommendedName>
        <fullName evidence="3">histidine kinase</fullName>
        <ecNumber evidence="3">2.7.13.3</ecNumber>
    </recommendedName>
</protein>
<dbReference type="PANTHER" id="PTHR45436">
    <property type="entry name" value="SENSOR HISTIDINE KINASE YKOH"/>
    <property type="match status" value="1"/>
</dbReference>
<reference evidence="14 15" key="1">
    <citation type="submission" date="2013-04" db="EMBL/GenBank/DDBJ databases">
        <title>Complete genome sequence of Streptomyces fulvissimus.</title>
        <authorList>
            <person name="Myronovskyi M."/>
            <person name="Tokovenko B."/>
            <person name="Manderscheid N."/>
            <person name="Petzke L."/>
            <person name="Luzhetskyy A."/>
        </authorList>
    </citation>
    <scope>NUCLEOTIDE SEQUENCE [LARGE SCALE GENOMIC DNA]</scope>
    <source>
        <strain evidence="14 15">DSM 40593</strain>
    </source>
</reference>
<evidence type="ECO:0000256" key="9">
    <source>
        <dbReference type="ARBA" id="ARBA00023012"/>
    </source>
</evidence>
<keyword evidence="5" id="KW-0808">Transferase</keyword>
<dbReference type="PANTHER" id="PTHR45436:SF5">
    <property type="entry name" value="SENSOR HISTIDINE KINASE TRCS"/>
    <property type="match status" value="1"/>
</dbReference>